<dbReference type="EMBL" id="PDUG01000004">
    <property type="protein sequence ID" value="PIC32483.1"/>
    <property type="molecule type" value="Genomic_DNA"/>
</dbReference>
<evidence type="ECO:0000313" key="3">
    <source>
        <dbReference type="Proteomes" id="UP000230233"/>
    </source>
</evidence>
<keyword evidence="3" id="KW-1185">Reference proteome</keyword>
<sequence>MSSDIENLTEKTTKLSIDPVYNTNWCDIPAEIKLKCIGKLEFKERLSLRRTAKAERSLVDLQKIDFNYGYFWKNEGNLIFYVKTEKISLSIYNRHEYSKRFRNENEALIVMKHIWRIGVFEYLKISFVDSFTHNEEFMNFDGLFNAKEINIERCHSDNLLPILQKLKNGVESILMNVDGGKVDSFDKILAFPQVRNSRSLRFRNYNQTDSLYKIAQKWIDKNSKIESAFLVSVYEKEGSFEEFLEHFDDRIVSNTGKRVRICTNNPDRHILLERGLDDVVDLDCTLKYFRLSVISAEMNESEYDDNVANWVFDLDPTVYDSCDLEEFFEQYQDMYGYSHADDTEYFFIHGRHRIEDSDTD</sequence>
<dbReference type="InterPro" id="IPR001810">
    <property type="entry name" value="F-box_dom"/>
</dbReference>
<dbReference type="Proteomes" id="UP000230233">
    <property type="component" value="Chromosome IV"/>
</dbReference>
<accession>A0A2G5TZ17</accession>
<dbReference type="AlphaFoldDB" id="A0A2G5TZ17"/>
<dbReference type="InterPro" id="IPR042317">
    <property type="entry name" value="She-1-like"/>
</dbReference>
<dbReference type="OrthoDB" id="5784581at2759"/>
<dbReference type="PANTHER" id="PTHR31006:SF3">
    <property type="entry name" value="F-BOX DOMAIN-CONTAINING PROTEIN-RELATED"/>
    <property type="match status" value="1"/>
</dbReference>
<gene>
    <name evidence="2" type="primary">Cnig_chr_IV.g12797</name>
    <name evidence="2" type="ORF">B9Z55_012797</name>
</gene>
<dbReference type="PANTHER" id="PTHR31006">
    <property type="entry name" value="F-BOX DOMAIN-CONTAINING PROTEIN-RELATED-RELATED"/>
    <property type="match status" value="1"/>
</dbReference>
<feature type="domain" description="F-box" evidence="1">
    <location>
        <begin position="25"/>
        <end position="65"/>
    </location>
</feature>
<evidence type="ECO:0000313" key="2">
    <source>
        <dbReference type="EMBL" id="PIC32483.1"/>
    </source>
</evidence>
<name>A0A2G5TZ17_9PELO</name>
<proteinExistence type="predicted"/>
<dbReference type="Pfam" id="PF00646">
    <property type="entry name" value="F-box"/>
    <property type="match status" value="1"/>
</dbReference>
<comment type="caution">
    <text evidence="2">The sequence shown here is derived from an EMBL/GenBank/DDBJ whole genome shotgun (WGS) entry which is preliminary data.</text>
</comment>
<organism evidence="2 3">
    <name type="scientific">Caenorhabditis nigoni</name>
    <dbReference type="NCBI Taxonomy" id="1611254"/>
    <lineage>
        <taxon>Eukaryota</taxon>
        <taxon>Metazoa</taxon>
        <taxon>Ecdysozoa</taxon>
        <taxon>Nematoda</taxon>
        <taxon>Chromadorea</taxon>
        <taxon>Rhabditida</taxon>
        <taxon>Rhabditina</taxon>
        <taxon>Rhabditomorpha</taxon>
        <taxon>Rhabditoidea</taxon>
        <taxon>Rhabditidae</taxon>
        <taxon>Peloderinae</taxon>
        <taxon>Caenorhabditis</taxon>
    </lineage>
</organism>
<protein>
    <recommendedName>
        <fullName evidence="1">F-box domain-containing protein</fullName>
    </recommendedName>
</protein>
<evidence type="ECO:0000259" key="1">
    <source>
        <dbReference type="Pfam" id="PF00646"/>
    </source>
</evidence>
<reference evidence="3" key="1">
    <citation type="submission" date="2017-10" db="EMBL/GenBank/DDBJ databases">
        <title>Rapid genome shrinkage in a self-fertile nematode reveals novel sperm competition proteins.</title>
        <authorList>
            <person name="Yin D."/>
            <person name="Schwarz E.M."/>
            <person name="Thomas C.G."/>
            <person name="Felde R.L."/>
            <person name="Korf I.F."/>
            <person name="Cutter A.D."/>
            <person name="Schartner C.M."/>
            <person name="Ralston E.J."/>
            <person name="Meyer B.J."/>
            <person name="Haag E.S."/>
        </authorList>
    </citation>
    <scope>NUCLEOTIDE SEQUENCE [LARGE SCALE GENOMIC DNA]</scope>
    <source>
        <strain evidence="3">JU1422</strain>
    </source>
</reference>